<dbReference type="Pfam" id="PF05250">
    <property type="entry name" value="UPF0193"/>
    <property type="match status" value="1"/>
</dbReference>
<protein>
    <submittedName>
        <fullName evidence="2">Uncharacterized protein</fullName>
    </submittedName>
</protein>
<sequence>MDWPSKNVPRGGFLQPARCTYNPETHQFLKQLLQESKMTMTQNKKNNYFLRNGEPFPTQTRSHSHIPQISIRPGSSKKRSRETIMNSGVYEREQFFPKPILFDREKEKEKLQNQMAYKADIVVNQKKVIEKKICQDNKEEINRFDQLVQEIRDREEWLKEMESLGQGEKYRQIIELQIQEKVREMNRMKCSN</sequence>
<keyword evidence="3" id="KW-1185">Reference proteome</keyword>
<proteinExistence type="predicted"/>
<gene>
    <name evidence="2" type="ORF">DIABBA_LOCUS5394</name>
</gene>
<evidence type="ECO:0000313" key="3">
    <source>
        <dbReference type="Proteomes" id="UP001153709"/>
    </source>
</evidence>
<reference evidence="2" key="1">
    <citation type="submission" date="2022-01" db="EMBL/GenBank/DDBJ databases">
        <authorList>
            <person name="King R."/>
        </authorList>
    </citation>
    <scope>NUCLEOTIDE SEQUENCE</scope>
</reference>
<dbReference type="InterPro" id="IPR007914">
    <property type="entry name" value="UPF0193"/>
</dbReference>
<dbReference type="PANTHER" id="PTHR28348:SF1">
    <property type="entry name" value="UPF0193 PROTEIN EVG1"/>
    <property type="match status" value="1"/>
</dbReference>
<dbReference type="AlphaFoldDB" id="A0A9N9SYA3"/>
<feature type="compositionally biased region" description="Polar residues" evidence="1">
    <location>
        <begin position="57"/>
        <end position="67"/>
    </location>
</feature>
<evidence type="ECO:0000256" key="1">
    <source>
        <dbReference type="SAM" id="MobiDB-lite"/>
    </source>
</evidence>
<accession>A0A9N9SYA3</accession>
<evidence type="ECO:0000313" key="2">
    <source>
        <dbReference type="EMBL" id="CAG9831837.1"/>
    </source>
</evidence>
<feature type="region of interest" description="Disordered" evidence="1">
    <location>
        <begin position="57"/>
        <end position="78"/>
    </location>
</feature>
<dbReference type="PANTHER" id="PTHR28348">
    <property type="entry name" value="UPF0193 PROTEIN EVG1"/>
    <property type="match status" value="1"/>
</dbReference>
<dbReference type="Proteomes" id="UP001153709">
    <property type="component" value="Chromosome 3"/>
</dbReference>
<dbReference type="EMBL" id="OU898278">
    <property type="protein sequence ID" value="CAG9831837.1"/>
    <property type="molecule type" value="Genomic_DNA"/>
</dbReference>
<dbReference type="OrthoDB" id="10262032at2759"/>
<organism evidence="2 3">
    <name type="scientific">Diabrotica balteata</name>
    <name type="common">Banded cucumber beetle</name>
    <dbReference type="NCBI Taxonomy" id="107213"/>
    <lineage>
        <taxon>Eukaryota</taxon>
        <taxon>Metazoa</taxon>
        <taxon>Ecdysozoa</taxon>
        <taxon>Arthropoda</taxon>
        <taxon>Hexapoda</taxon>
        <taxon>Insecta</taxon>
        <taxon>Pterygota</taxon>
        <taxon>Neoptera</taxon>
        <taxon>Endopterygota</taxon>
        <taxon>Coleoptera</taxon>
        <taxon>Polyphaga</taxon>
        <taxon>Cucujiformia</taxon>
        <taxon>Chrysomeloidea</taxon>
        <taxon>Chrysomelidae</taxon>
        <taxon>Galerucinae</taxon>
        <taxon>Diabroticina</taxon>
        <taxon>Diabroticites</taxon>
        <taxon>Diabrotica</taxon>
    </lineage>
</organism>
<name>A0A9N9SYA3_DIABA</name>